<dbReference type="EMBL" id="PGCJ01000895">
    <property type="protein sequence ID" value="PLW15466.1"/>
    <property type="molecule type" value="Genomic_DNA"/>
</dbReference>
<accession>A0A2N5SQH4</accession>
<reference evidence="1 3" key="1">
    <citation type="submission" date="2017-11" db="EMBL/GenBank/DDBJ databases">
        <title>De novo assembly and phasing of dikaryotic genomes from two isolates of Puccinia coronata f. sp. avenae, the causal agent of oat crown rust.</title>
        <authorList>
            <person name="Miller M.E."/>
            <person name="Zhang Y."/>
            <person name="Omidvar V."/>
            <person name="Sperschneider J."/>
            <person name="Schwessinger B."/>
            <person name="Raley C."/>
            <person name="Palmer J.M."/>
            <person name="Garnica D."/>
            <person name="Upadhyaya N."/>
            <person name="Rathjen J."/>
            <person name="Taylor J.M."/>
            <person name="Park R.F."/>
            <person name="Dodds P.N."/>
            <person name="Hirsch C.D."/>
            <person name="Kianian S.F."/>
            <person name="Figueroa M."/>
        </authorList>
    </citation>
    <scope>NUCLEOTIDE SEQUENCE [LARGE SCALE GENOMIC DNA]</scope>
    <source>
        <strain evidence="1">12NC29</strain>
    </source>
</reference>
<dbReference type="Proteomes" id="UP000235388">
    <property type="component" value="Unassembled WGS sequence"/>
</dbReference>
<evidence type="ECO:0000313" key="1">
    <source>
        <dbReference type="EMBL" id="PLW15466.1"/>
    </source>
</evidence>
<evidence type="ECO:0000313" key="2">
    <source>
        <dbReference type="EMBL" id="PLW36680.1"/>
    </source>
</evidence>
<keyword evidence="3" id="KW-1185">Reference proteome</keyword>
<protein>
    <submittedName>
        <fullName evidence="1">Uncharacterized protein</fullName>
    </submittedName>
</protein>
<dbReference type="AlphaFoldDB" id="A0A2N5SQH4"/>
<comment type="caution">
    <text evidence="1">The sequence shown here is derived from an EMBL/GenBank/DDBJ whole genome shotgun (WGS) entry which is preliminary data.</text>
</comment>
<sequence length="116" mass="13128">MSVRAAEWSKIHYMTQSLLDGGRWYGTFQSGLCEPFDIEPRCFLRPGPLLKYLCSRLKRKGTEKIIMSRLSLIRRVATVPSGNHFARIKLCNPAGLLRGNEVSAGIGSTQERWDET</sequence>
<organism evidence="1 3">
    <name type="scientific">Puccinia coronata f. sp. avenae</name>
    <dbReference type="NCBI Taxonomy" id="200324"/>
    <lineage>
        <taxon>Eukaryota</taxon>
        <taxon>Fungi</taxon>
        <taxon>Dikarya</taxon>
        <taxon>Basidiomycota</taxon>
        <taxon>Pucciniomycotina</taxon>
        <taxon>Pucciniomycetes</taxon>
        <taxon>Pucciniales</taxon>
        <taxon>Pucciniaceae</taxon>
        <taxon>Puccinia</taxon>
    </lineage>
</organism>
<evidence type="ECO:0000313" key="3">
    <source>
        <dbReference type="Proteomes" id="UP000235388"/>
    </source>
</evidence>
<proteinExistence type="predicted"/>
<dbReference type="EMBL" id="PGCJ01000235">
    <property type="protein sequence ID" value="PLW36680.1"/>
    <property type="molecule type" value="Genomic_DNA"/>
</dbReference>
<gene>
    <name evidence="2" type="ORF">PCANC_20350</name>
    <name evidence="1" type="ORF">PCANC_22957</name>
</gene>
<name>A0A2N5SQH4_9BASI</name>